<keyword evidence="2" id="KW-1185">Reference proteome</keyword>
<proteinExistence type="predicted"/>
<dbReference type="EMBL" id="CAXIEN010000035">
    <property type="protein sequence ID" value="CAL1268753.1"/>
    <property type="molecule type" value="Genomic_DNA"/>
</dbReference>
<accession>A0AAV1ZBD1</accession>
<evidence type="ECO:0000313" key="1">
    <source>
        <dbReference type="EMBL" id="CAL1268753.1"/>
    </source>
</evidence>
<evidence type="ECO:0000313" key="2">
    <source>
        <dbReference type="Proteomes" id="UP001497382"/>
    </source>
</evidence>
<dbReference type="AlphaFoldDB" id="A0AAV1ZBD1"/>
<evidence type="ECO:0008006" key="3">
    <source>
        <dbReference type="Google" id="ProtNLM"/>
    </source>
</evidence>
<protein>
    <recommendedName>
        <fullName evidence="3">Ribosomal protein L32</fullName>
    </recommendedName>
</protein>
<comment type="caution">
    <text evidence="1">The sequence shown here is derived from an EMBL/GenBank/DDBJ whole genome shotgun (WGS) entry which is preliminary data.</text>
</comment>
<organism evidence="1 2">
    <name type="scientific">Larinioides sclopetarius</name>
    <dbReference type="NCBI Taxonomy" id="280406"/>
    <lineage>
        <taxon>Eukaryota</taxon>
        <taxon>Metazoa</taxon>
        <taxon>Ecdysozoa</taxon>
        <taxon>Arthropoda</taxon>
        <taxon>Chelicerata</taxon>
        <taxon>Arachnida</taxon>
        <taxon>Araneae</taxon>
        <taxon>Araneomorphae</taxon>
        <taxon>Entelegynae</taxon>
        <taxon>Araneoidea</taxon>
        <taxon>Araneidae</taxon>
        <taxon>Larinioides</taxon>
    </lineage>
</organism>
<dbReference type="Proteomes" id="UP001497382">
    <property type="component" value="Unassembled WGS sequence"/>
</dbReference>
<feature type="non-terminal residue" evidence="1">
    <location>
        <position position="1"/>
    </location>
</feature>
<name>A0AAV1ZBD1_9ARAC</name>
<gene>
    <name evidence="1" type="ORF">LARSCL_LOCUS4350</name>
</gene>
<sequence length="43" mass="4678">RVLKNPFSTALSKQVTTARCFASVSSLSSKTTFKVLAEEKTKS</sequence>
<reference evidence="1 2" key="1">
    <citation type="submission" date="2024-04" db="EMBL/GenBank/DDBJ databases">
        <authorList>
            <person name="Rising A."/>
            <person name="Reimegard J."/>
            <person name="Sonavane S."/>
            <person name="Akerstrom W."/>
            <person name="Nylinder S."/>
            <person name="Hedman E."/>
            <person name="Kallberg Y."/>
        </authorList>
    </citation>
    <scope>NUCLEOTIDE SEQUENCE [LARGE SCALE GENOMIC DNA]</scope>
</reference>